<dbReference type="OrthoDB" id="7345733at2"/>
<feature type="transmembrane region" description="Helical" evidence="2">
    <location>
        <begin position="42"/>
        <end position="60"/>
    </location>
</feature>
<keyword evidence="4" id="KW-1185">Reference proteome</keyword>
<dbReference type="RefSeq" id="WP_119061492.1">
    <property type="nucleotide sequence ID" value="NZ_QXDF01000001.1"/>
</dbReference>
<dbReference type="Proteomes" id="UP000266273">
    <property type="component" value="Unassembled WGS sequence"/>
</dbReference>
<evidence type="ECO:0000313" key="3">
    <source>
        <dbReference type="EMBL" id="RIA56724.1"/>
    </source>
</evidence>
<feature type="region of interest" description="Disordered" evidence="1">
    <location>
        <begin position="196"/>
        <end position="231"/>
    </location>
</feature>
<accession>A0A397QF98</accession>
<keyword evidence="2" id="KW-0812">Transmembrane</keyword>
<dbReference type="EMBL" id="QXDF01000001">
    <property type="protein sequence ID" value="RIA56724.1"/>
    <property type="molecule type" value="Genomic_DNA"/>
</dbReference>
<keyword evidence="2" id="KW-0472">Membrane</keyword>
<gene>
    <name evidence="3" type="ORF">BXY53_1832</name>
</gene>
<name>A0A397QF98_9HYPH</name>
<dbReference type="NCBIfam" id="NF040894">
    <property type="entry name" value="puhB_PGC"/>
    <property type="match status" value="1"/>
</dbReference>
<evidence type="ECO:0000256" key="2">
    <source>
        <dbReference type="SAM" id="Phobius"/>
    </source>
</evidence>
<evidence type="ECO:0000313" key="4">
    <source>
        <dbReference type="Proteomes" id="UP000266273"/>
    </source>
</evidence>
<sequence length="231" mass="25468">MSKYQNNRVRGLPGELPEGERVLWQGSPDWREFAVRVFHTRFVAGYFGLLFAWTVFASFWEGGTLASGLSSGVWSLVGGALALAVLYGLAWLFARTTIYTLTNKRIAMHYGVALPMTINIPLRCVDSAGLRVYPRGTGDIPFALKGPDRFAYLHLWPNARPWRYAKAEPMMRAIPDVEDGAQIIARALVAAQQAEEAKETAPALKQVRTGAKARKTRKPQPAAAQPLPAAE</sequence>
<proteinExistence type="predicted"/>
<protein>
    <submittedName>
        <fullName evidence="3">PH (Pleckstrin Homology) domain-containing protein</fullName>
    </submittedName>
</protein>
<keyword evidence="2" id="KW-1133">Transmembrane helix</keyword>
<feature type="compositionally biased region" description="Low complexity" evidence="1">
    <location>
        <begin position="219"/>
        <end position="231"/>
    </location>
</feature>
<dbReference type="InterPro" id="IPR054839">
    <property type="entry name" value="puhB_PGC"/>
</dbReference>
<dbReference type="AlphaFoldDB" id="A0A397QF98"/>
<evidence type="ECO:0000256" key="1">
    <source>
        <dbReference type="SAM" id="MobiDB-lite"/>
    </source>
</evidence>
<reference evidence="3 4" key="1">
    <citation type="submission" date="2018-08" db="EMBL/GenBank/DDBJ databases">
        <title>Genomic Encyclopedia of Archaeal and Bacterial Type Strains, Phase II (KMG-II): from individual species to whole genera.</title>
        <authorList>
            <person name="Goeker M."/>
        </authorList>
    </citation>
    <scope>NUCLEOTIDE SEQUENCE [LARGE SCALE GENOMIC DNA]</scope>
    <source>
        <strain evidence="3 4">DSM 5002</strain>
    </source>
</reference>
<feature type="transmembrane region" description="Helical" evidence="2">
    <location>
        <begin position="72"/>
        <end position="94"/>
    </location>
</feature>
<comment type="caution">
    <text evidence="3">The sequence shown here is derived from an EMBL/GenBank/DDBJ whole genome shotgun (WGS) entry which is preliminary data.</text>
</comment>
<organism evidence="3 4">
    <name type="scientific">Dichotomicrobium thermohalophilum</name>
    <dbReference type="NCBI Taxonomy" id="933063"/>
    <lineage>
        <taxon>Bacteria</taxon>
        <taxon>Pseudomonadati</taxon>
        <taxon>Pseudomonadota</taxon>
        <taxon>Alphaproteobacteria</taxon>
        <taxon>Hyphomicrobiales</taxon>
        <taxon>Hyphomicrobiaceae</taxon>
        <taxon>Dichotomicrobium</taxon>
    </lineage>
</organism>